<gene>
    <name evidence="2" type="ORF">SAMN04488241_10850</name>
</gene>
<evidence type="ECO:0000313" key="3">
    <source>
        <dbReference type="Proteomes" id="UP000199586"/>
    </source>
</evidence>
<protein>
    <submittedName>
        <fullName evidence="2">PilZ domain-containing protein</fullName>
    </submittedName>
</protein>
<evidence type="ECO:0000259" key="1">
    <source>
        <dbReference type="Pfam" id="PF07238"/>
    </source>
</evidence>
<evidence type="ECO:0000313" key="2">
    <source>
        <dbReference type="EMBL" id="SFP82675.1"/>
    </source>
</evidence>
<name>A0A1I5TI27_9SPHN</name>
<reference evidence="2 3" key="1">
    <citation type="submission" date="2016-10" db="EMBL/GenBank/DDBJ databases">
        <authorList>
            <person name="de Groot N.N."/>
        </authorList>
    </citation>
    <scope>NUCLEOTIDE SEQUENCE [LARGE SCALE GENOMIC DNA]</scope>
    <source>
        <strain evidence="2 3">CGMCC 1.9113</strain>
    </source>
</reference>
<dbReference type="SUPFAM" id="SSF141371">
    <property type="entry name" value="PilZ domain-like"/>
    <property type="match status" value="1"/>
</dbReference>
<accession>A0A1I5TI27</accession>
<dbReference type="Pfam" id="PF07238">
    <property type="entry name" value="PilZ"/>
    <property type="match status" value="1"/>
</dbReference>
<dbReference type="InterPro" id="IPR009875">
    <property type="entry name" value="PilZ_domain"/>
</dbReference>
<feature type="domain" description="PilZ" evidence="1">
    <location>
        <begin position="12"/>
        <end position="92"/>
    </location>
</feature>
<dbReference type="GO" id="GO:0035438">
    <property type="term" value="F:cyclic-di-GMP binding"/>
    <property type="evidence" value="ECO:0007669"/>
    <property type="project" value="InterPro"/>
</dbReference>
<organism evidence="2 3">
    <name type="scientific">Sphingomonas rubra</name>
    <dbReference type="NCBI Taxonomy" id="634430"/>
    <lineage>
        <taxon>Bacteria</taxon>
        <taxon>Pseudomonadati</taxon>
        <taxon>Pseudomonadota</taxon>
        <taxon>Alphaproteobacteria</taxon>
        <taxon>Sphingomonadales</taxon>
        <taxon>Sphingomonadaceae</taxon>
        <taxon>Sphingomonas</taxon>
    </lineage>
</organism>
<dbReference type="RefSeq" id="WP_093333694.1">
    <property type="nucleotide sequence ID" value="NZ_FOXP01000008.1"/>
</dbReference>
<dbReference type="Proteomes" id="UP000199586">
    <property type="component" value="Unassembled WGS sequence"/>
</dbReference>
<dbReference type="EMBL" id="FOXP01000008">
    <property type="protein sequence ID" value="SFP82675.1"/>
    <property type="molecule type" value="Genomic_DNA"/>
</dbReference>
<dbReference type="AlphaFoldDB" id="A0A1I5TI27"/>
<dbReference type="OrthoDB" id="7472067at2"/>
<sequence length="118" mass="12894">MTDHAPEAGTERDKRSGVILRAMIDVDGLVVERRVRNLSVRGACVDNDGDLIVGSTVLVTMGELEALVAEVMWAKPSLAGLRFHRSIDLEAARKPRGRGLKAGAGWMTDIDHAYRKRA</sequence>
<proteinExistence type="predicted"/>
<dbReference type="STRING" id="634430.SAMN04488241_10850"/>
<keyword evidence="3" id="KW-1185">Reference proteome</keyword>